<feature type="transmembrane region" description="Helical" evidence="8">
    <location>
        <begin position="385"/>
        <end position="405"/>
    </location>
</feature>
<evidence type="ECO:0000256" key="8">
    <source>
        <dbReference type="SAM" id="Phobius"/>
    </source>
</evidence>
<evidence type="ECO:0000256" key="5">
    <source>
        <dbReference type="ARBA" id="ARBA00022989"/>
    </source>
</evidence>
<evidence type="ECO:0000256" key="3">
    <source>
        <dbReference type="ARBA" id="ARBA00022692"/>
    </source>
</evidence>
<comment type="subcellular location">
    <subcellularLocation>
        <location evidence="1">Membrane</location>
        <topology evidence="1">Multi-pass membrane protein</topology>
    </subcellularLocation>
</comment>
<dbReference type="EMBL" id="LZYO01000083">
    <property type="protein sequence ID" value="ODH37680.1"/>
    <property type="molecule type" value="Genomic_DNA"/>
</dbReference>
<evidence type="ECO:0000256" key="2">
    <source>
        <dbReference type="ARBA" id="ARBA00022448"/>
    </source>
</evidence>
<feature type="transmembrane region" description="Helical" evidence="8">
    <location>
        <begin position="123"/>
        <end position="144"/>
    </location>
</feature>
<organism evidence="10 11">
    <name type="scientific">Paracoccidioides brasiliensis</name>
    <dbReference type="NCBI Taxonomy" id="121759"/>
    <lineage>
        <taxon>Eukaryota</taxon>
        <taxon>Fungi</taxon>
        <taxon>Dikarya</taxon>
        <taxon>Ascomycota</taxon>
        <taxon>Pezizomycotina</taxon>
        <taxon>Eurotiomycetes</taxon>
        <taxon>Eurotiomycetidae</taxon>
        <taxon>Onygenales</taxon>
        <taxon>Ajellomycetaceae</taxon>
        <taxon>Paracoccidioides</taxon>
    </lineage>
</organism>
<feature type="transmembrane region" description="Helical" evidence="8">
    <location>
        <begin position="164"/>
        <end position="181"/>
    </location>
</feature>
<dbReference type="GO" id="GO:0015171">
    <property type="term" value="F:amino acid transmembrane transporter activity"/>
    <property type="evidence" value="ECO:0007669"/>
    <property type="project" value="TreeGrafter"/>
</dbReference>
<keyword evidence="5 8" id="KW-1133">Transmembrane helix</keyword>
<keyword evidence="2" id="KW-0813">Transport</keyword>
<dbReference type="AlphaFoldDB" id="A0A1D2JI83"/>
<evidence type="ECO:0000313" key="11">
    <source>
        <dbReference type="Proteomes" id="UP000242814"/>
    </source>
</evidence>
<comment type="caution">
    <text evidence="10">The sequence shown here is derived from an EMBL/GenBank/DDBJ whole genome shotgun (WGS) entry which is preliminary data.</text>
</comment>
<dbReference type="VEuPathDB" id="FungiDB:PABG_01740"/>
<keyword evidence="3 8" id="KW-0812">Transmembrane</keyword>
<feature type="compositionally biased region" description="Basic and acidic residues" evidence="7">
    <location>
        <begin position="1"/>
        <end position="14"/>
    </location>
</feature>
<evidence type="ECO:0000256" key="7">
    <source>
        <dbReference type="SAM" id="MobiDB-lite"/>
    </source>
</evidence>
<evidence type="ECO:0000256" key="1">
    <source>
        <dbReference type="ARBA" id="ARBA00004141"/>
    </source>
</evidence>
<dbReference type="FunFam" id="1.20.1740.10:FF:000006">
    <property type="entry name" value="General amino acid permease"/>
    <property type="match status" value="1"/>
</dbReference>
<dbReference type="PANTHER" id="PTHR43341">
    <property type="entry name" value="AMINO ACID PERMEASE"/>
    <property type="match status" value="1"/>
</dbReference>
<dbReference type="InterPro" id="IPR050524">
    <property type="entry name" value="APC_YAT"/>
</dbReference>
<name>A0A1D2JI83_PARBR</name>
<dbReference type="CDD" id="cd09917">
    <property type="entry name" value="F-box_SF"/>
    <property type="match status" value="1"/>
</dbReference>
<feature type="transmembrane region" description="Helical" evidence="8">
    <location>
        <begin position="485"/>
        <end position="504"/>
    </location>
</feature>
<evidence type="ECO:0000313" key="10">
    <source>
        <dbReference type="EMBL" id="ODH37680.1"/>
    </source>
</evidence>
<evidence type="ECO:0000259" key="9">
    <source>
        <dbReference type="Pfam" id="PF00324"/>
    </source>
</evidence>
<feature type="transmembrane region" description="Helical" evidence="8">
    <location>
        <begin position="193"/>
        <end position="214"/>
    </location>
</feature>
<dbReference type="VEuPathDB" id="FungiDB:PADG_03663"/>
<dbReference type="Proteomes" id="UP000242814">
    <property type="component" value="Unassembled WGS sequence"/>
</dbReference>
<feature type="transmembrane region" description="Helical" evidence="8">
    <location>
        <begin position="287"/>
        <end position="305"/>
    </location>
</feature>
<dbReference type="PANTHER" id="PTHR43341:SF38">
    <property type="entry name" value="PROLINE TRANSPORTER (EUROFUNG)"/>
    <property type="match status" value="1"/>
</dbReference>
<evidence type="ECO:0000256" key="4">
    <source>
        <dbReference type="ARBA" id="ARBA00022970"/>
    </source>
</evidence>
<reference evidence="10 11" key="1">
    <citation type="submission" date="2016-06" db="EMBL/GenBank/DDBJ databases">
        <authorList>
            <person name="Kjaerup R.B."/>
            <person name="Dalgaard T.S."/>
            <person name="Juul-Madsen H.R."/>
        </authorList>
    </citation>
    <scope>NUCLEOTIDE SEQUENCE [LARGE SCALE GENOMIC DNA]</scope>
    <source>
        <strain evidence="10 11">Pb300</strain>
    </source>
</reference>
<dbReference type="Gene3D" id="1.20.1740.10">
    <property type="entry name" value="Amino acid/polyamine transporter I"/>
    <property type="match status" value="1"/>
</dbReference>
<evidence type="ECO:0000256" key="6">
    <source>
        <dbReference type="ARBA" id="ARBA00023136"/>
    </source>
</evidence>
<protein>
    <recommendedName>
        <fullName evidence="9">Amino acid permease/ SLC12A domain-containing protein</fullName>
    </recommendedName>
</protein>
<feature type="transmembrane region" description="Helical" evidence="8">
    <location>
        <begin position="325"/>
        <end position="350"/>
    </location>
</feature>
<keyword evidence="4" id="KW-0029">Amino-acid transport</keyword>
<feature type="transmembrane region" description="Helical" evidence="8">
    <location>
        <begin position="411"/>
        <end position="437"/>
    </location>
</feature>
<feature type="transmembrane region" description="Helical" evidence="8">
    <location>
        <begin position="245"/>
        <end position="267"/>
    </location>
</feature>
<sequence length="1009" mass="111527">MGDAERIHIGDEGKGTSPAPEKGDVNRDAIRALVEAELLDKRYARTQRGLKSRHVQMMALGGTIGTGLFVGSGLALYTGGPAFLLSAYIFMGLLVFGVVTAVSEVATYLPVHGGSMSYYAYRYCSRSLGFALGYLYWYSMGILVPNEITAASMVIEYWHPDVHVAVWITILMVVIIALNSLPVRWYGESEFWFAGLKVIALLGLLMLSFILFLGGGPRRQRLGFHYWRDPGAAKEHILTGDTGRFVALLQTVVLGAFAFLFAPELVVTTAGEMESPRRNIPQASRRFFYRLLFFYVFGALAIGVICPSNLKDLKDGGYGAASSPFVLGIKHAGIPVLDSIINAAILLSAWSSGNSYLYMSSRSLYSLAVAGNAPSIFKTCNRYGLPYMALIASSLFSLLSYLTVTNNSSTVFLWLVSLTNTSGFISWTCCCIIYFRFRKAVDAQGVERPYKSVMQPWGARAGIVGFPFLVLLNGFSNFFPSNWTVAGFCTSYIGLPVFLVIYLVHRFCSRNEPWLYSPYDVDLQTGLEEITEAEITPKMRKGWIGPVISFNVFWPSGGDYTPADGLRGQLDSPESSDYSNRNHNSQILTTNAVTTPNNRSGSTEGGYLTTLPPEILFEILQYVGVDELRAANLGGLFICKYWYSIASMVLLENIKLSATGLKRFPALQHPMVTQKQSQPQPHQGSTGTCTCTHLTARSGSVHGCTTLTASRIKSLSVQLAGYSNWPAVLDPTTHQGIPERFTILALWAEETRADIMRLAQWLGTLQTLTRFRFQAMGELDRRGRMQAHMFEQMKNYLHEDAVGRLCKSIPTQRLTVLELDTCGSAFLKEDMDVDVDVDADADADSREGLAKEEHICSLIGMYVPFLRRLRVRMHRICPEIFGSGSIGSNARHTTARKEFVFHLSLYDPLKKVTGAKSAMPCMVAGPCGREVLINTMIEGANAAVKQMPNLKVSVLYHVYPFDLVAMDCRTGETKLVDSQIDWLDNEDIVFEHGMHNSANSGNFVSVCAF</sequence>
<accession>A0A1D2JI83</accession>
<dbReference type="VEuPathDB" id="FungiDB:PADG_03661"/>
<feature type="domain" description="Amino acid permease/ SLC12A" evidence="9">
    <location>
        <begin position="54"/>
        <end position="511"/>
    </location>
</feature>
<proteinExistence type="predicted"/>
<dbReference type="Pfam" id="PF00324">
    <property type="entry name" value="AA_permease"/>
    <property type="match status" value="1"/>
</dbReference>
<dbReference type="InterPro" id="IPR004841">
    <property type="entry name" value="AA-permease/SLC12A_dom"/>
</dbReference>
<feature type="transmembrane region" description="Helical" evidence="8">
    <location>
        <begin position="457"/>
        <end position="479"/>
    </location>
</feature>
<feature type="transmembrane region" description="Helical" evidence="8">
    <location>
        <begin position="83"/>
        <end position="111"/>
    </location>
</feature>
<keyword evidence="6 8" id="KW-0472">Membrane</keyword>
<feature type="region of interest" description="Disordered" evidence="7">
    <location>
        <begin position="1"/>
        <end position="24"/>
    </location>
</feature>
<dbReference type="VEuPathDB" id="FungiDB:PABG_01739"/>
<gene>
    <name evidence="10" type="ORF">ACO22_02589</name>
</gene>
<dbReference type="GO" id="GO:0016020">
    <property type="term" value="C:membrane"/>
    <property type="evidence" value="ECO:0007669"/>
    <property type="project" value="UniProtKB-SubCell"/>
</dbReference>
<feature type="transmembrane region" description="Helical" evidence="8">
    <location>
        <begin position="57"/>
        <end position="77"/>
    </location>
</feature>